<dbReference type="STRING" id="65393.PCC7424_1052"/>
<sequence length="92" mass="11011">MPLLKLTVEQVIDLVKQLPPRDKKAVLDALQNENTETEHPWMKFAEKYKDDPQFDKMMAYIEADRRELDAEIEQYYQTLEENPYLISSLHIR</sequence>
<evidence type="ECO:0000313" key="2">
    <source>
        <dbReference type="Proteomes" id="UP000002384"/>
    </source>
</evidence>
<protein>
    <submittedName>
        <fullName evidence="1">Uncharacterized protein</fullName>
    </submittedName>
</protein>
<accession>B7KJQ7</accession>
<name>B7KJQ7_GLOC7</name>
<reference evidence="2" key="1">
    <citation type="journal article" date="2011" name="MBio">
        <title>Novel metabolic attributes of the genus Cyanothece, comprising a group of unicellular nitrogen-fixing Cyanobacteria.</title>
        <authorList>
            <person name="Bandyopadhyay A."/>
            <person name="Elvitigala T."/>
            <person name="Welsh E."/>
            <person name="Stockel J."/>
            <person name="Liberton M."/>
            <person name="Min H."/>
            <person name="Sherman L.A."/>
            <person name="Pakrasi H.B."/>
        </authorList>
    </citation>
    <scope>NUCLEOTIDE SEQUENCE [LARGE SCALE GENOMIC DNA]</scope>
    <source>
        <strain evidence="2">PCC 7424</strain>
    </source>
</reference>
<organism evidence="1 2">
    <name type="scientific">Gloeothece citriformis (strain PCC 7424)</name>
    <name type="common">Cyanothece sp. (strain PCC 7424)</name>
    <dbReference type="NCBI Taxonomy" id="65393"/>
    <lineage>
        <taxon>Bacteria</taxon>
        <taxon>Bacillati</taxon>
        <taxon>Cyanobacteriota</taxon>
        <taxon>Cyanophyceae</taxon>
        <taxon>Oscillatoriophycideae</taxon>
        <taxon>Chroococcales</taxon>
        <taxon>Aphanothecaceae</taxon>
        <taxon>Gloeothece</taxon>
        <taxon>Gloeothece citriformis</taxon>
    </lineage>
</organism>
<dbReference type="HOGENOM" id="CLU_2408329_0_0_3"/>
<dbReference type="RefSeq" id="WP_012598452.1">
    <property type="nucleotide sequence ID" value="NC_011729.1"/>
</dbReference>
<dbReference type="Proteomes" id="UP000002384">
    <property type="component" value="Chromosome"/>
</dbReference>
<evidence type="ECO:0000313" key="1">
    <source>
        <dbReference type="EMBL" id="ACK69506.1"/>
    </source>
</evidence>
<proteinExistence type="predicted"/>
<dbReference type="KEGG" id="cyc:PCC7424_1052"/>
<dbReference type="eggNOG" id="COG1598">
    <property type="taxonomic scope" value="Bacteria"/>
</dbReference>
<keyword evidence="2" id="KW-1185">Reference proteome</keyword>
<dbReference type="EMBL" id="CP001291">
    <property type="protein sequence ID" value="ACK69506.1"/>
    <property type="molecule type" value="Genomic_DNA"/>
</dbReference>
<gene>
    <name evidence="1" type="ordered locus">PCC7424_1052</name>
</gene>
<dbReference type="OrthoDB" id="428699at2"/>
<dbReference type="AlphaFoldDB" id="B7KJQ7"/>